<dbReference type="Proteomes" id="UP000270094">
    <property type="component" value="Unassembled WGS sequence"/>
</dbReference>
<dbReference type="AlphaFoldDB" id="A0A3P7I060"/>
<keyword evidence="2" id="KW-1185">Reference proteome</keyword>
<dbReference type="OrthoDB" id="408683at2759"/>
<organism evidence="1 2">
    <name type="scientific">Strongylus vulgaris</name>
    <name type="common">Blood worm</name>
    <dbReference type="NCBI Taxonomy" id="40348"/>
    <lineage>
        <taxon>Eukaryota</taxon>
        <taxon>Metazoa</taxon>
        <taxon>Ecdysozoa</taxon>
        <taxon>Nematoda</taxon>
        <taxon>Chromadorea</taxon>
        <taxon>Rhabditida</taxon>
        <taxon>Rhabditina</taxon>
        <taxon>Rhabditomorpha</taxon>
        <taxon>Strongyloidea</taxon>
        <taxon>Strongylidae</taxon>
        <taxon>Strongylus</taxon>
    </lineage>
</organism>
<gene>
    <name evidence="1" type="ORF">SVUK_LOCUS878</name>
</gene>
<dbReference type="EMBL" id="UYYB01001588">
    <property type="protein sequence ID" value="VDM65880.1"/>
    <property type="molecule type" value="Genomic_DNA"/>
</dbReference>
<reference evidence="1 2" key="1">
    <citation type="submission" date="2018-11" db="EMBL/GenBank/DDBJ databases">
        <authorList>
            <consortium name="Pathogen Informatics"/>
        </authorList>
    </citation>
    <scope>NUCLEOTIDE SEQUENCE [LARGE SCALE GENOMIC DNA]</scope>
</reference>
<protein>
    <submittedName>
        <fullName evidence="1">Uncharacterized protein</fullName>
    </submittedName>
</protein>
<accession>A0A3P7I060</accession>
<proteinExistence type="predicted"/>
<sequence length="133" mass="15615">MRPRYWPELDEIREIASSWQQFARLRKNLLESSRRVPPAPTYSDNVPENRYDFEVFLPDQYRHSKPPRPVFRVNCVDSRYGSMSCSIVNQFSGDIPLILSIFDCGHVCFIEVSGEPIDLNQYLRGLVEKFEKL</sequence>
<name>A0A3P7I060_STRVU</name>
<evidence type="ECO:0000313" key="2">
    <source>
        <dbReference type="Proteomes" id="UP000270094"/>
    </source>
</evidence>
<evidence type="ECO:0000313" key="1">
    <source>
        <dbReference type="EMBL" id="VDM65880.1"/>
    </source>
</evidence>